<evidence type="ECO:0000313" key="1">
    <source>
        <dbReference type="EMBL" id="PAV80796.1"/>
    </source>
</evidence>
<evidence type="ECO:0000313" key="2">
    <source>
        <dbReference type="Proteomes" id="UP000218231"/>
    </source>
</evidence>
<gene>
    <name evidence="1" type="ORF">WR25_03353</name>
</gene>
<name>A0A2A2L3E3_9BILA</name>
<accession>A0A2A2L3E3</accession>
<protein>
    <submittedName>
        <fullName evidence="1">Uncharacterized protein</fullName>
    </submittedName>
</protein>
<sequence>MKFILVLATTAFAQYEQYQQPIPQPPVIIPPQDVPVVPPPVITPKPDLCASCMEVKTNFDPALIRQANCARLGIDLINYEILSAMRLNTNTDSECRQTIKCSDYATDSIWIGNFEGQFSCHHDNVFQYHTVCTDGLRFVDQDRDHMYALVCLKKVERLTQPPATLPPATLPPATLPPVVIPEVPTVAPDVPAANGYSGY</sequence>
<dbReference type="EMBL" id="LIAE01007228">
    <property type="protein sequence ID" value="PAV80796.1"/>
    <property type="molecule type" value="Genomic_DNA"/>
</dbReference>
<organism evidence="1 2">
    <name type="scientific">Diploscapter pachys</name>
    <dbReference type="NCBI Taxonomy" id="2018661"/>
    <lineage>
        <taxon>Eukaryota</taxon>
        <taxon>Metazoa</taxon>
        <taxon>Ecdysozoa</taxon>
        <taxon>Nematoda</taxon>
        <taxon>Chromadorea</taxon>
        <taxon>Rhabditida</taxon>
        <taxon>Rhabditina</taxon>
        <taxon>Rhabditomorpha</taxon>
        <taxon>Rhabditoidea</taxon>
        <taxon>Rhabditidae</taxon>
        <taxon>Diploscapter</taxon>
    </lineage>
</organism>
<keyword evidence="2" id="KW-1185">Reference proteome</keyword>
<reference evidence="1 2" key="1">
    <citation type="journal article" date="2017" name="Curr. Biol.">
        <title>Genome architecture and evolution of a unichromosomal asexual nematode.</title>
        <authorList>
            <person name="Fradin H."/>
            <person name="Zegar C."/>
            <person name="Gutwein M."/>
            <person name="Lucas J."/>
            <person name="Kovtun M."/>
            <person name="Corcoran D."/>
            <person name="Baugh L.R."/>
            <person name="Kiontke K."/>
            <person name="Gunsalus K."/>
            <person name="Fitch D.H."/>
            <person name="Piano F."/>
        </authorList>
    </citation>
    <scope>NUCLEOTIDE SEQUENCE [LARGE SCALE GENOMIC DNA]</scope>
    <source>
        <strain evidence="1">PF1309</strain>
    </source>
</reference>
<proteinExistence type="predicted"/>
<dbReference type="Proteomes" id="UP000218231">
    <property type="component" value="Unassembled WGS sequence"/>
</dbReference>
<dbReference type="AlphaFoldDB" id="A0A2A2L3E3"/>
<comment type="caution">
    <text evidence="1">The sequence shown here is derived from an EMBL/GenBank/DDBJ whole genome shotgun (WGS) entry which is preliminary data.</text>
</comment>